<evidence type="ECO:0000256" key="2">
    <source>
        <dbReference type="SAM" id="Phobius"/>
    </source>
</evidence>
<keyword evidence="4" id="KW-1185">Reference proteome</keyword>
<feature type="compositionally biased region" description="Basic residues" evidence="1">
    <location>
        <begin position="8"/>
        <end position="22"/>
    </location>
</feature>
<keyword evidence="2" id="KW-0812">Transmembrane</keyword>
<sequence>MEKDKSRGFKHLQDKKKYKPKPKSNSTTVVTKSKPIKLDSNWDRYDEEDNDNFELESKTNFSILASNPIIKGSHFQFKRDKLEIFGLNEEEKNIFNLDINILNLSLTTLPFFEFIGYQIQFSVSIIVCIYYTLYRVSKKGVSTLFVHLL</sequence>
<dbReference type="OrthoDB" id="6338233at2759"/>
<proteinExistence type="predicted"/>
<dbReference type="AlphaFoldDB" id="A0A9P0BCI8"/>
<evidence type="ECO:0000256" key="1">
    <source>
        <dbReference type="SAM" id="MobiDB-lite"/>
    </source>
</evidence>
<feature type="region of interest" description="Disordered" evidence="1">
    <location>
        <begin position="1"/>
        <end position="32"/>
    </location>
</feature>
<reference evidence="3" key="1">
    <citation type="submission" date="2021-12" db="EMBL/GenBank/DDBJ databases">
        <authorList>
            <person name="King R."/>
        </authorList>
    </citation>
    <scope>NUCLEOTIDE SEQUENCE</scope>
</reference>
<dbReference type="EMBL" id="OV121138">
    <property type="protein sequence ID" value="CAH0560555.1"/>
    <property type="molecule type" value="Genomic_DNA"/>
</dbReference>
<feature type="transmembrane region" description="Helical" evidence="2">
    <location>
        <begin position="114"/>
        <end position="133"/>
    </location>
</feature>
<accession>A0A9P0BCI8</accession>
<keyword evidence="2" id="KW-1133">Transmembrane helix</keyword>
<protein>
    <submittedName>
        <fullName evidence="3">Uncharacterized protein</fullName>
    </submittedName>
</protein>
<gene>
    <name evidence="3" type="ORF">MELIAE_LOCUS10290</name>
</gene>
<name>A0A9P0BCI8_BRAAE</name>
<dbReference type="Proteomes" id="UP001154078">
    <property type="component" value="Chromosome 7"/>
</dbReference>
<organism evidence="3 4">
    <name type="scientific">Brassicogethes aeneus</name>
    <name type="common">Rape pollen beetle</name>
    <name type="synonym">Meligethes aeneus</name>
    <dbReference type="NCBI Taxonomy" id="1431903"/>
    <lineage>
        <taxon>Eukaryota</taxon>
        <taxon>Metazoa</taxon>
        <taxon>Ecdysozoa</taxon>
        <taxon>Arthropoda</taxon>
        <taxon>Hexapoda</taxon>
        <taxon>Insecta</taxon>
        <taxon>Pterygota</taxon>
        <taxon>Neoptera</taxon>
        <taxon>Endopterygota</taxon>
        <taxon>Coleoptera</taxon>
        <taxon>Polyphaga</taxon>
        <taxon>Cucujiformia</taxon>
        <taxon>Nitidulidae</taxon>
        <taxon>Meligethinae</taxon>
        <taxon>Brassicogethes</taxon>
    </lineage>
</organism>
<keyword evidence="2" id="KW-0472">Membrane</keyword>
<evidence type="ECO:0000313" key="3">
    <source>
        <dbReference type="EMBL" id="CAH0560555.1"/>
    </source>
</evidence>
<evidence type="ECO:0000313" key="4">
    <source>
        <dbReference type="Proteomes" id="UP001154078"/>
    </source>
</evidence>